<dbReference type="PATRIC" id="fig|476272.21.peg.537"/>
<dbReference type="EMBL" id="ACBZ01000210">
    <property type="protein sequence ID" value="EEG47258.1"/>
    <property type="molecule type" value="Genomic_DNA"/>
</dbReference>
<organism evidence="1 2">
    <name type="scientific">Blautia hydrogenotrophica (strain DSM 10507 / JCM 14656 / S5a33)</name>
    <name type="common">Ruminococcus hydrogenotrophicus</name>
    <dbReference type="NCBI Taxonomy" id="476272"/>
    <lineage>
        <taxon>Bacteria</taxon>
        <taxon>Bacillati</taxon>
        <taxon>Bacillota</taxon>
        <taxon>Clostridia</taxon>
        <taxon>Lachnospirales</taxon>
        <taxon>Lachnospiraceae</taxon>
        <taxon>Blautia</taxon>
    </lineage>
</organism>
<evidence type="ECO:0000313" key="2">
    <source>
        <dbReference type="Proteomes" id="UP000003100"/>
    </source>
</evidence>
<dbReference type="Proteomes" id="UP000003100">
    <property type="component" value="Unassembled WGS sequence"/>
</dbReference>
<proteinExistence type="predicted"/>
<protein>
    <submittedName>
        <fullName evidence="1">Uncharacterized protein</fullName>
    </submittedName>
</protein>
<gene>
    <name evidence="1" type="ORF">RUMHYD_03852</name>
</gene>
<reference evidence="1 2" key="2">
    <citation type="submission" date="2009-02" db="EMBL/GenBank/DDBJ databases">
        <title>Draft genome sequence of Blautia hydrogenotrophica DSM 10507 (Ruminococcus hydrogenotrophicus DSM 10507).</title>
        <authorList>
            <person name="Sudarsanam P."/>
            <person name="Ley R."/>
            <person name="Guruge J."/>
            <person name="Turnbaugh P.J."/>
            <person name="Mahowald M."/>
            <person name="Liep D."/>
            <person name="Gordon J."/>
        </authorList>
    </citation>
    <scope>NUCLEOTIDE SEQUENCE [LARGE SCALE GENOMIC DNA]</scope>
    <source>
        <strain evidence="2">DSM 10507 / JCM 14656 / S5a33</strain>
    </source>
</reference>
<sequence>MCDTEEIRKYAICSLSQRLMILHQLFLLHRKLRSLCNRKPSGQDAHTAMRNFTARRCCGGAQSGTRSSKIEG</sequence>
<name>C0CSI5_BLAHS</name>
<dbReference type="AlphaFoldDB" id="C0CSI5"/>
<comment type="caution">
    <text evidence="1">The sequence shown here is derived from an EMBL/GenBank/DDBJ whole genome shotgun (WGS) entry which is preliminary data.</text>
</comment>
<evidence type="ECO:0000313" key="1">
    <source>
        <dbReference type="EMBL" id="EEG47258.1"/>
    </source>
</evidence>
<keyword evidence="2" id="KW-1185">Reference proteome</keyword>
<dbReference type="HOGENOM" id="CLU_2714283_0_0_9"/>
<accession>C0CSI5</accession>
<reference evidence="1 2" key="1">
    <citation type="submission" date="2009-01" db="EMBL/GenBank/DDBJ databases">
        <authorList>
            <person name="Fulton L."/>
            <person name="Clifton S."/>
            <person name="Fulton B."/>
            <person name="Xu J."/>
            <person name="Minx P."/>
            <person name="Pepin K.H."/>
            <person name="Johnson M."/>
            <person name="Bhonagiri V."/>
            <person name="Nash W.E."/>
            <person name="Mardis E.R."/>
            <person name="Wilson R.K."/>
        </authorList>
    </citation>
    <scope>NUCLEOTIDE SEQUENCE [LARGE SCALE GENOMIC DNA]</scope>
    <source>
        <strain evidence="2">DSM 10507 / JCM 14656 / S5a33</strain>
    </source>
</reference>